<gene>
    <name evidence="1" type="ORF">RG47T_0198</name>
</gene>
<evidence type="ECO:0000313" key="1">
    <source>
        <dbReference type="EMBL" id="OKS84765.1"/>
    </source>
</evidence>
<dbReference type="AlphaFoldDB" id="A0A1Q5ZSL6"/>
<keyword evidence="2" id="KW-1185">Reference proteome</keyword>
<organism evidence="1 2">
    <name type="scientific">Mucilaginibacter polytrichastri</name>
    <dbReference type="NCBI Taxonomy" id="1302689"/>
    <lineage>
        <taxon>Bacteria</taxon>
        <taxon>Pseudomonadati</taxon>
        <taxon>Bacteroidota</taxon>
        <taxon>Sphingobacteriia</taxon>
        <taxon>Sphingobacteriales</taxon>
        <taxon>Sphingobacteriaceae</taxon>
        <taxon>Mucilaginibacter</taxon>
    </lineage>
</organism>
<evidence type="ECO:0000313" key="2">
    <source>
        <dbReference type="Proteomes" id="UP000186720"/>
    </source>
</evidence>
<dbReference type="Proteomes" id="UP000186720">
    <property type="component" value="Unassembled WGS sequence"/>
</dbReference>
<name>A0A1Q5ZSL6_9SPHI</name>
<protein>
    <submittedName>
        <fullName evidence="1">Uncharacterized protein</fullName>
    </submittedName>
</protein>
<dbReference type="STRING" id="1302689.RG47T_0198"/>
<dbReference type="EMBL" id="MPPL01000001">
    <property type="protein sequence ID" value="OKS84765.1"/>
    <property type="molecule type" value="Genomic_DNA"/>
</dbReference>
<sequence length="52" mass="6018">MGYLYISQAYNMPASRQGKNHQPEIVPHVTENKNSISVNSNMLFLFFKRNVC</sequence>
<proteinExistence type="predicted"/>
<accession>A0A1Q5ZSL6</accession>
<reference evidence="1 2" key="1">
    <citation type="submission" date="2016-11" db="EMBL/GenBank/DDBJ databases">
        <title>Whole Genome Sequencing of Mucilaginibacter polytrichastri RG4-7(T) isolated from the moss sample.</title>
        <authorList>
            <person name="Li Y."/>
        </authorList>
    </citation>
    <scope>NUCLEOTIDE SEQUENCE [LARGE SCALE GENOMIC DNA]</scope>
    <source>
        <strain evidence="1 2">RG4-7</strain>
    </source>
</reference>
<comment type="caution">
    <text evidence="1">The sequence shown here is derived from an EMBL/GenBank/DDBJ whole genome shotgun (WGS) entry which is preliminary data.</text>
</comment>